<sequence length="561" mass="59485">MRATRIAELSDLPESRPAYALVANVDLVVVRLPARSGSPDGGGPEGGAPAGDGSASDGPEVAVMYGRCQHRGALMSDAEVYGERLVCGLHGSTYDVRTGLNTHYKGADLERFTSWTEDGGVWVDEEEIAAWEKTNPQHFRRDRYQGTYADLKGTPDEPHVGEIQKLAASGLTRVGHHGAMAAMGVPRSQLPSWDDLQFVTAQLAVPPLLDEDAVGTEVVIGPGARRPLRLEIPLMVSDMSFGALSQEAKTSLAKGAELAGTGICSGEGGMLPEEQAANSRYFYELASARFGYSPEKVARCQAFHFKGGQAAKTGTGGHLPGHKVTGRIAEVRGLAEGEAAVSPARFPDLTTVADFREVAAEVREVTGGVPIGFKLSAQHIEKDIDAALDIGVDYLILDGRGGGTGAAPLLFRDNISVPTIPALARARRHLDRRERDDVSLIITGGLRVPADFLKALALGADAVAVSNSAMQAIGCVGMRACHTNKCPVGIATQDPHLRERLPVDEGAERLARFMTSSVELMQVMARACGHDHLGKLNRHDLVAWKREIADLAGVAYGGAAG</sequence>
<feature type="region of interest" description="Disordered" evidence="8">
    <location>
        <begin position="36"/>
        <end position="58"/>
    </location>
</feature>
<dbReference type="PIRSF" id="PIRSF500061">
    <property type="entry name" value="GOGAT_lg2_archl"/>
    <property type="match status" value="1"/>
</dbReference>
<evidence type="ECO:0000256" key="1">
    <source>
        <dbReference type="ARBA" id="ARBA00009716"/>
    </source>
</evidence>
<dbReference type="PANTHER" id="PTHR43819">
    <property type="entry name" value="ARCHAEAL-TYPE GLUTAMATE SYNTHASE [NADPH]"/>
    <property type="match status" value="1"/>
</dbReference>
<evidence type="ECO:0000313" key="10">
    <source>
        <dbReference type="EMBL" id="MBU7598359.1"/>
    </source>
</evidence>
<dbReference type="RefSeq" id="WP_211041896.1">
    <property type="nucleotide sequence ID" value="NZ_JAELVF020000001.1"/>
</dbReference>
<evidence type="ECO:0000256" key="5">
    <source>
        <dbReference type="ARBA" id="ARBA00023004"/>
    </source>
</evidence>
<keyword evidence="11" id="KW-1185">Reference proteome</keyword>
<evidence type="ECO:0000256" key="2">
    <source>
        <dbReference type="ARBA" id="ARBA00022714"/>
    </source>
</evidence>
<dbReference type="Gene3D" id="3.20.20.70">
    <property type="entry name" value="Aldolase class I"/>
    <property type="match status" value="1"/>
</dbReference>
<evidence type="ECO:0000259" key="9">
    <source>
        <dbReference type="PROSITE" id="PS51296"/>
    </source>
</evidence>
<feature type="domain" description="Rieske" evidence="9">
    <location>
        <begin position="56"/>
        <end position="123"/>
    </location>
</feature>
<dbReference type="InterPro" id="IPR036922">
    <property type="entry name" value="Rieske_2Fe-2S_sf"/>
</dbReference>
<organism evidence="10 11">
    <name type="scientific">Streptomyces tardus</name>
    <dbReference type="NCBI Taxonomy" id="2780544"/>
    <lineage>
        <taxon>Bacteria</taxon>
        <taxon>Bacillati</taxon>
        <taxon>Actinomycetota</taxon>
        <taxon>Actinomycetes</taxon>
        <taxon>Kitasatosporales</taxon>
        <taxon>Streptomycetaceae</taxon>
        <taxon>Streptomyces</taxon>
    </lineage>
</organism>
<gene>
    <name evidence="10" type="ORF">JGS22_012215</name>
</gene>
<accession>A0A949JLE8</accession>
<evidence type="ECO:0000256" key="7">
    <source>
        <dbReference type="PIRNR" id="PIRNR006429"/>
    </source>
</evidence>
<dbReference type="GO" id="GO:0004497">
    <property type="term" value="F:monooxygenase activity"/>
    <property type="evidence" value="ECO:0007669"/>
    <property type="project" value="UniProtKB-ARBA"/>
</dbReference>
<reference evidence="10" key="1">
    <citation type="submission" date="2021-06" db="EMBL/GenBank/DDBJ databases">
        <title>Sequencing of actinobacteria type strains.</title>
        <authorList>
            <person name="Nguyen G.-S."/>
            <person name="Wentzel A."/>
        </authorList>
    </citation>
    <scope>NUCLEOTIDE SEQUENCE</scope>
    <source>
        <strain evidence="10">P38-E01</strain>
    </source>
</reference>
<dbReference type="GO" id="GO:0015930">
    <property type="term" value="F:glutamate synthase activity"/>
    <property type="evidence" value="ECO:0007669"/>
    <property type="project" value="InterPro"/>
</dbReference>
<evidence type="ECO:0000256" key="8">
    <source>
        <dbReference type="SAM" id="MobiDB-lite"/>
    </source>
</evidence>
<dbReference type="PIRSF" id="PIRSF006429">
    <property type="entry name" value="GOGAT_lg_2"/>
    <property type="match status" value="1"/>
</dbReference>
<dbReference type="GO" id="GO:0051537">
    <property type="term" value="F:2 iron, 2 sulfur cluster binding"/>
    <property type="evidence" value="ECO:0007669"/>
    <property type="project" value="UniProtKB-KW"/>
</dbReference>
<dbReference type="SUPFAM" id="SSF50022">
    <property type="entry name" value="ISP domain"/>
    <property type="match status" value="1"/>
</dbReference>
<comment type="caution">
    <text evidence="10">The sequence shown here is derived from an EMBL/GenBank/DDBJ whole genome shotgun (WGS) entry which is preliminary data.</text>
</comment>
<name>A0A949JLE8_9ACTN</name>
<keyword evidence="2" id="KW-0001">2Fe-2S</keyword>
<dbReference type="InterPro" id="IPR043578">
    <property type="entry name" value="GltB_archl_type"/>
</dbReference>
<dbReference type="Pfam" id="PF01645">
    <property type="entry name" value="Glu_synthase"/>
    <property type="match status" value="1"/>
</dbReference>
<dbReference type="InterPro" id="IPR002932">
    <property type="entry name" value="Glu_synthdom"/>
</dbReference>
<evidence type="ECO:0000313" key="11">
    <source>
        <dbReference type="Proteomes" id="UP000694501"/>
    </source>
</evidence>
<proteinExistence type="inferred from homology"/>
<dbReference type="GO" id="GO:0016705">
    <property type="term" value="F:oxidoreductase activity, acting on paired donors, with incorporation or reduction of molecular oxygen"/>
    <property type="evidence" value="ECO:0007669"/>
    <property type="project" value="UniProtKB-ARBA"/>
</dbReference>
<keyword evidence="5" id="KW-0408">Iron</keyword>
<dbReference type="GO" id="GO:0006537">
    <property type="term" value="P:glutamate biosynthetic process"/>
    <property type="evidence" value="ECO:0007669"/>
    <property type="project" value="InterPro"/>
</dbReference>
<keyword evidence="6" id="KW-0411">Iron-sulfur</keyword>
<protein>
    <submittedName>
        <fullName evidence="10">Alpha-hydroxy-acid oxidizing protein</fullName>
    </submittedName>
</protein>
<evidence type="ECO:0000256" key="6">
    <source>
        <dbReference type="ARBA" id="ARBA00023014"/>
    </source>
</evidence>
<dbReference type="AlphaFoldDB" id="A0A949JLE8"/>
<comment type="similarity">
    <text evidence="1 7">Belongs to the glutamate synthase family.</text>
</comment>
<dbReference type="SUPFAM" id="SSF51395">
    <property type="entry name" value="FMN-linked oxidoreductases"/>
    <property type="match status" value="1"/>
</dbReference>
<dbReference type="Pfam" id="PF00355">
    <property type="entry name" value="Rieske"/>
    <property type="match status" value="1"/>
</dbReference>
<dbReference type="InterPro" id="IPR013785">
    <property type="entry name" value="Aldolase_TIM"/>
</dbReference>
<dbReference type="PROSITE" id="PS51296">
    <property type="entry name" value="RIESKE"/>
    <property type="match status" value="1"/>
</dbReference>
<feature type="compositionally biased region" description="Gly residues" evidence="8">
    <location>
        <begin position="39"/>
        <end position="50"/>
    </location>
</feature>
<keyword evidence="4" id="KW-0560">Oxidoreductase</keyword>
<evidence type="ECO:0000256" key="4">
    <source>
        <dbReference type="ARBA" id="ARBA00023002"/>
    </source>
</evidence>
<dbReference type="InterPro" id="IPR024188">
    <property type="entry name" value="GltB"/>
</dbReference>
<dbReference type="CDD" id="cd02808">
    <property type="entry name" value="GltS_FMN"/>
    <property type="match status" value="1"/>
</dbReference>
<dbReference type="EMBL" id="JAELVF020000001">
    <property type="protein sequence ID" value="MBU7598359.1"/>
    <property type="molecule type" value="Genomic_DNA"/>
</dbReference>
<dbReference type="Gene3D" id="2.102.10.10">
    <property type="entry name" value="Rieske [2Fe-2S] iron-sulphur domain"/>
    <property type="match status" value="1"/>
</dbReference>
<keyword evidence="3" id="KW-0479">Metal-binding</keyword>
<dbReference type="Proteomes" id="UP000694501">
    <property type="component" value="Unassembled WGS sequence"/>
</dbReference>
<dbReference type="PANTHER" id="PTHR43819:SF1">
    <property type="entry name" value="ARCHAEAL-TYPE GLUTAMATE SYNTHASE [NADPH]"/>
    <property type="match status" value="1"/>
</dbReference>
<dbReference type="GO" id="GO:0046872">
    <property type="term" value="F:metal ion binding"/>
    <property type="evidence" value="ECO:0007669"/>
    <property type="project" value="UniProtKB-KW"/>
</dbReference>
<dbReference type="InterPro" id="IPR017941">
    <property type="entry name" value="Rieske_2Fe-2S"/>
</dbReference>
<evidence type="ECO:0000256" key="3">
    <source>
        <dbReference type="ARBA" id="ARBA00022723"/>
    </source>
</evidence>